<sequence length="98" mass="10535">MGKVVEEVVVEGKVVEMDRVMDPGMVLDMVRAVEFAAEAMGKVVVVVVAVEDKVVELMLEAMDKVEGVVEVVAKEVVLVVAQAMDLGMVAVPVETHRV</sequence>
<organism evidence="1">
    <name type="scientific">Oryza sativa subsp. japonica</name>
    <name type="common">Rice</name>
    <dbReference type="NCBI Taxonomy" id="39947"/>
    <lineage>
        <taxon>Eukaryota</taxon>
        <taxon>Viridiplantae</taxon>
        <taxon>Streptophyta</taxon>
        <taxon>Embryophyta</taxon>
        <taxon>Tracheophyta</taxon>
        <taxon>Spermatophyta</taxon>
        <taxon>Magnoliopsida</taxon>
        <taxon>Liliopsida</taxon>
        <taxon>Poales</taxon>
        <taxon>Poaceae</taxon>
        <taxon>BOP clade</taxon>
        <taxon>Oryzoideae</taxon>
        <taxon>Oryzeae</taxon>
        <taxon>Oryzinae</taxon>
        <taxon>Oryza</taxon>
        <taxon>Oryza sativa</taxon>
    </lineage>
</organism>
<dbReference type="EMBL" id="CM000149">
    <property type="protein sequence ID" value="EEE53005.1"/>
    <property type="molecule type" value="Genomic_DNA"/>
</dbReference>
<evidence type="ECO:0000313" key="1">
    <source>
        <dbReference type="EMBL" id="EEE53005.1"/>
    </source>
</evidence>
<reference evidence="1" key="2">
    <citation type="submission" date="2008-12" db="EMBL/GenBank/DDBJ databases">
        <title>Improved gene annotation of the rice (Oryza sativa) genomes.</title>
        <authorList>
            <person name="Wang J."/>
            <person name="Li R."/>
            <person name="Fan W."/>
            <person name="Huang Q."/>
            <person name="Zhang J."/>
            <person name="Zhou Y."/>
            <person name="Hu Y."/>
            <person name="Zi S."/>
            <person name="Li J."/>
            <person name="Ni P."/>
            <person name="Zheng H."/>
            <person name="Zhang Y."/>
            <person name="Zhao M."/>
            <person name="Hao Q."/>
            <person name="McDermott J."/>
            <person name="Samudrala R."/>
            <person name="Kristiansen K."/>
            <person name="Wong G.K.-S."/>
        </authorList>
    </citation>
    <scope>NUCLEOTIDE SEQUENCE</scope>
</reference>
<dbReference type="AlphaFoldDB" id="B9GCJ8"/>
<gene>
    <name evidence="1" type="ORF">OsJ_35693</name>
</gene>
<protein>
    <submittedName>
        <fullName evidence="1">Uncharacterized protein</fullName>
    </submittedName>
</protein>
<proteinExistence type="predicted"/>
<reference evidence="1" key="1">
    <citation type="journal article" date="2005" name="PLoS Biol.">
        <title>The genomes of Oryza sativa: a history of duplications.</title>
        <authorList>
            <person name="Yu J."/>
            <person name="Wang J."/>
            <person name="Lin W."/>
            <person name="Li S."/>
            <person name="Li H."/>
            <person name="Zhou J."/>
            <person name="Ni P."/>
            <person name="Dong W."/>
            <person name="Hu S."/>
            <person name="Zeng C."/>
            <person name="Zhang J."/>
            <person name="Zhang Y."/>
            <person name="Li R."/>
            <person name="Xu Z."/>
            <person name="Li S."/>
            <person name="Li X."/>
            <person name="Zheng H."/>
            <person name="Cong L."/>
            <person name="Lin L."/>
            <person name="Yin J."/>
            <person name="Geng J."/>
            <person name="Li G."/>
            <person name="Shi J."/>
            <person name="Liu J."/>
            <person name="Lv H."/>
            <person name="Li J."/>
            <person name="Wang J."/>
            <person name="Deng Y."/>
            <person name="Ran L."/>
            <person name="Shi X."/>
            <person name="Wang X."/>
            <person name="Wu Q."/>
            <person name="Li C."/>
            <person name="Ren X."/>
            <person name="Wang J."/>
            <person name="Wang X."/>
            <person name="Li D."/>
            <person name="Liu D."/>
            <person name="Zhang X."/>
            <person name="Ji Z."/>
            <person name="Zhao W."/>
            <person name="Sun Y."/>
            <person name="Zhang Z."/>
            <person name="Bao J."/>
            <person name="Han Y."/>
            <person name="Dong L."/>
            <person name="Ji J."/>
            <person name="Chen P."/>
            <person name="Wu S."/>
            <person name="Liu J."/>
            <person name="Xiao Y."/>
            <person name="Bu D."/>
            <person name="Tan J."/>
            <person name="Yang L."/>
            <person name="Ye C."/>
            <person name="Zhang J."/>
            <person name="Xu J."/>
            <person name="Zhou Y."/>
            <person name="Yu Y."/>
            <person name="Zhang B."/>
            <person name="Zhuang S."/>
            <person name="Wei H."/>
            <person name="Liu B."/>
            <person name="Lei M."/>
            <person name="Yu H."/>
            <person name="Li Y."/>
            <person name="Xu H."/>
            <person name="Wei S."/>
            <person name="He X."/>
            <person name="Fang L."/>
            <person name="Zhang Z."/>
            <person name="Zhang Y."/>
            <person name="Huang X."/>
            <person name="Su Z."/>
            <person name="Tong W."/>
            <person name="Li J."/>
            <person name="Tong Z."/>
            <person name="Li S."/>
            <person name="Ye J."/>
            <person name="Wang L."/>
            <person name="Fang L."/>
            <person name="Lei T."/>
            <person name="Chen C."/>
            <person name="Chen H."/>
            <person name="Xu Z."/>
            <person name="Li H."/>
            <person name="Huang H."/>
            <person name="Zhang F."/>
            <person name="Xu H."/>
            <person name="Li N."/>
            <person name="Zhao C."/>
            <person name="Li S."/>
            <person name="Dong L."/>
            <person name="Huang Y."/>
            <person name="Li L."/>
            <person name="Xi Y."/>
            <person name="Qi Q."/>
            <person name="Li W."/>
            <person name="Zhang B."/>
            <person name="Hu W."/>
            <person name="Zhang Y."/>
            <person name="Tian X."/>
            <person name="Jiao Y."/>
            <person name="Liang X."/>
            <person name="Jin J."/>
            <person name="Gao L."/>
            <person name="Zheng W."/>
            <person name="Hao B."/>
            <person name="Liu S."/>
            <person name="Wang W."/>
            <person name="Yuan L."/>
            <person name="Cao M."/>
            <person name="McDermott J."/>
            <person name="Samudrala R."/>
            <person name="Wang J."/>
            <person name="Wong G.K."/>
            <person name="Yang H."/>
        </authorList>
    </citation>
    <scope>NUCLEOTIDE SEQUENCE [LARGE SCALE GENOMIC DNA]</scope>
</reference>
<name>B9GCJ8_ORYSJ</name>
<dbReference type="Proteomes" id="UP000007752">
    <property type="component" value="Chromosome 12"/>
</dbReference>
<accession>B9GCJ8</accession>